<proteinExistence type="predicted"/>
<protein>
    <submittedName>
        <fullName evidence="4">DNA primase TraC</fullName>
        <ecNumber evidence="4">2.7.7.-</ecNumber>
    </submittedName>
</protein>
<organism evidence="4 5">
    <name type="scientific">Accumulibacter regalis</name>
    <dbReference type="NCBI Taxonomy" id="522306"/>
    <lineage>
        <taxon>Bacteria</taxon>
        <taxon>Pseudomonadati</taxon>
        <taxon>Pseudomonadota</taxon>
        <taxon>Betaproteobacteria</taxon>
        <taxon>Candidatus Accumulibacter</taxon>
    </lineage>
</organism>
<dbReference type="eggNOG" id="COG4983">
    <property type="taxonomic scope" value="Bacteria"/>
</dbReference>
<sequence length="857" mass="91691">MSGNIQRIREAAAFIPADDRDTWLRIGMGIKSELGDTGFDLWNEWSQQADSYNTHDARDVWKSIRAGGKVTIGTLFHEAKANGWRDDGISRERTLEELAEERRVAEVRAAQEEAEVACQRATTATKALAIWKAATEAKGDHSYLLRKHVSPTATLREIEADEAATILGYPPKSSGEQLAGRLLVVPVKQGDRLSTLELIDGDGRKAALPGHGTKAGGYWASEPLPDGDGDGLTLLIGEGVATVLSSKKASGHLAIAALSAGNLPAVAKAMRERHPEAVIVILADLVKATGAPDPHAIEAARFVGGKLAIPDFGADRPEGATDFNDMAQQCGTKAVERAMASARAPAGAPRQTGATDAPAGDCGGNDWPEPQPLAVKVEAEPYPTDALPDAIRAAVEEVASFVKAPLPMVASSALAALSLATQAHADAKRLEKLHGPVGLFLLIVADSGERKSTCDGFFTKIISDYEEAQAEAAKPLLKDHKAAIEAWEAKRGGIKDQIRQLAKTNKPTRGMEAALRDLEHEKPEPPRIPRLLYADATPEALAYGLAKQWPSGGVVSAEAGIVFGSHGMGKDSVMRNLGLLNQLWDGKSLTIDRRTSESFTVRGARLTAALQVQEPTLREFFSRSGALARGTGFLARFLVAWPESTQGIRQINPDAPDGPVAWPHLAAFHRRIAAILEQPVPIDDDGALTPPMLPLSPEAKAAWVDYHNAIESELSSGGELYDVRDVASKSADNAARLAAQFQSFDGKGGEIGACAFEGASRIAAWHLNEARRFFSELALPAELADAARLDTWLTAHCKREGTPAVSKNRVRQHGPLRDRARLDAALQELCALDRVRIRKDGKKIAVSLNPALMGIAS</sequence>
<evidence type="ECO:0000259" key="3">
    <source>
        <dbReference type="Pfam" id="PF13362"/>
    </source>
</evidence>
<comment type="caution">
    <text evidence="4">The sequence shown here is derived from an EMBL/GenBank/DDBJ whole genome shotgun (WGS) entry which is preliminary data.</text>
</comment>
<feature type="region of interest" description="Disordered" evidence="1">
    <location>
        <begin position="341"/>
        <end position="371"/>
    </location>
</feature>
<keyword evidence="5" id="KW-1185">Reference proteome</keyword>
<evidence type="ECO:0000313" key="4">
    <source>
        <dbReference type="EMBL" id="EXI84588.1"/>
    </source>
</evidence>
<dbReference type="CDD" id="cd01029">
    <property type="entry name" value="TOPRIM_primases"/>
    <property type="match status" value="1"/>
</dbReference>
<dbReference type="Pfam" id="PF13148">
    <property type="entry name" value="DUF3987"/>
    <property type="match status" value="1"/>
</dbReference>
<accession>A0A011NP97</accession>
<evidence type="ECO:0000259" key="2">
    <source>
        <dbReference type="Pfam" id="PF08707"/>
    </source>
</evidence>
<dbReference type="GO" id="GO:0016779">
    <property type="term" value="F:nucleotidyltransferase activity"/>
    <property type="evidence" value="ECO:0007669"/>
    <property type="project" value="UniProtKB-KW"/>
</dbReference>
<dbReference type="InterPro" id="IPR006171">
    <property type="entry name" value="TOPRIM_dom"/>
</dbReference>
<dbReference type="EMBL" id="JEMY01000067">
    <property type="protein sequence ID" value="EXI84588.1"/>
    <property type="molecule type" value="Genomic_DNA"/>
</dbReference>
<dbReference type="Pfam" id="PF13362">
    <property type="entry name" value="Toprim_3"/>
    <property type="match status" value="1"/>
</dbReference>
<dbReference type="InterPro" id="IPR034154">
    <property type="entry name" value="TOPRIM_DnaG/twinkle"/>
</dbReference>
<feature type="domain" description="Toprim" evidence="3">
    <location>
        <begin position="234"/>
        <end position="332"/>
    </location>
</feature>
<dbReference type="AlphaFoldDB" id="A0A011NP97"/>
<feature type="compositionally biased region" description="Low complexity" evidence="1">
    <location>
        <begin position="341"/>
        <end position="350"/>
    </location>
</feature>
<dbReference type="Pfam" id="PF08707">
    <property type="entry name" value="PriCT_2"/>
    <property type="match status" value="1"/>
</dbReference>
<keyword evidence="4" id="KW-0548">Nucleotidyltransferase</keyword>
<evidence type="ECO:0000256" key="1">
    <source>
        <dbReference type="SAM" id="MobiDB-lite"/>
    </source>
</evidence>
<dbReference type="Proteomes" id="UP000022141">
    <property type="component" value="Unassembled WGS sequence"/>
</dbReference>
<dbReference type="InterPro" id="IPR025048">
    <property type="entry name" value="DUF3987"/>
</dbReference>
<keyword evidence="4" id="KW-0808">Transferase</keyword>
<dbReference type="EC" id="2.7.7.-" evidence="4"/>
<dbReference type="GO" id="GO:0016817">
    <property type="term" value="F:hydrolase activity, acting on acid anhydrides"/>
    <property type="evidence" value="ECO:0007669"/>
    <property type="project" value="InterPro"/>
</dbReference>
<dbReference type="PATRIC" id="fig|1454004.3.peg.3932"/>
<gene>
    <name evidence="4" type="primary">traC_1</name>
    <name evidence="4" type="ORF">AW11_03831</name>
</gene>
<name>A0A011NP97_ACCRE</name>
<dbReference type="InterPro" id="IPR014819">
    <property type="entry name" value="PriCT_2"/>
</dbReference>
<evidence type="ECO:0000313" key="5">
    <source>
        <dbReference type="Proteomes" id="UP000022141"/>
    </source>
</evidence>
<feature type="domain" description="Primase C-terminal 2" evidence="2">
    <location>
        <begin position="15"/>
        <end position="79"/>
    </location>
</feature>
<reference evidence="4" key="1">
    <citation type="submission" date="2014-02" db="EMBL/GenBank/DDBJ databases">
        <title>Expanding our view of genomic diversity in Candidatus Accumulibacter clades.</title>
        <authorList>
            <person name="Skennerton C.T."/>
            <person name="Barr J.J."/>
            <person name="Slater F.R."/>
            <person name="Bond P.L."/>
            <person name="Tyson G.W."/>
        </authorList>
    </citation>
    <scope>NUCLEOTIDE SEQUENCE [LARGE SCALE GENOMIC DNA]</scope>
</reference>
<dbReference type="STRING" id="1454004.AW11_03831"/>
<dbReference type="eggNOG" id="COG4643">
    <property type="taxonomic scope" value="Bacteria"/>
</dbReference>